<evidence type="ECO:0000256" key="3">
    <source>
        <dbReference type="ARBA" id="ARBA00023002"/>
    </source>
</evidence>
<keyword evidence="7" id="KW-1185">Reference proteome</keyword>
<sequence length="285" mass="31811">MRDFRFGVSVRISDTRTQWQRSVREVEDLGYDTFLVPDHLGMVAPFPALMSAAEVTRRVRLGTFVLNTAFTRPALLARDVAAVDQLTDGRFELGLGAGYEPSEFEALDMPFPTAGQRISHLEKTIVEVRRLLGDPDHRPRPARPDLPIAIAGKGDRLLTVAARHADIVGLAGIEPGDDSTVRGSLPERVEFIRRTAGDRFPDLELNLMILSVQLAGSGEPDLSFPRKFYPNYSDEQLRTLPSVLHGSEEAIADSLRRLREEYGITYFTLPSVDMHTFAKVIARLR</sequence>
<dbReference type="InterPro" id="IPR019923">
    <property type="entry name" value="Lucif-like_OxRdtase_MSMEG_2516"/>
</dbReference>
<dbReference type="GO" id="GO:0008726">
    <property type="term" value="F:alkanesulfonate monooxygenase activity"/>
    <property type="evidence" value="ECO:0007669"/>
    <property type="project" value="TreeGrafter"/>
</dbReference>
<organism evidence="6 7">
    <name type="scientific">Nocardia pseudobrasiliensis</name>
    <dbReference type="NCBI Taxonomy" id="45979"/>
    <lineage>
        <taxon>Bacteria</taxon>
        <taxon>Bacillati</taxon>
        <taxon>Actinomycetota</taxon>
        <taxon>Actinomycetes</taxon>
        <taxon>Mycobacteriales</taxon>
        <taxon>Nocardiaceae</taxon>
        <taxon>Nocardia</taxon>
    </lineage>
</organism>
<evidence type="ECO:0000256" key="2">
    <source>
        <dbReference type="ARBA" id="ARBA00022643"/>
    </source>
</evidence>
<keyword evidence="4" id="KW-0503">Monooxygenase</keyword>
<feature type="domain" description="Luciferase-like" evidence="5">
    <location>
        <begin position="20"/>
        <end position="179"/>
    </location>
</feature>
<dbReference type="AlphaFoldDB" id="A0A370I2L5"/>
<evidence type="ECO:0000256" key="4">
    <source>
        <dbReference type="ARBA" id="ARBA00023033"/>
    </source>
</evidence>
<gene>
    <name evidence="6" type="ORF">DFR76_107341</name>
</gene>
<dbReference type="RefSeq" id="WP_245998066.1">
    <property type="nucleotide sequence ID" value="NZ_QQBC01000007.1"/>
</dbReference>
<keyword evidence="3" id="KW-0560">Oxidoreductase</keyword>
<dbReference type="STRING" id="1210086.GCA_001613105_03333"/>
<proteinExistence type="predicted"/>
<evidence type="ECO:0000256" key="1">
    <source>
        <dbReference type="ARBA" id="ARBA00022630"/>
    </source>
</evidence>
<dbReference type="Proteomes" id="UP000254869">
    <property type="component" value="Unassembled WGS sequence"/>
</dbReference>
<comment type="caution">
    <text evidence="6">The sequence shown here is derived from an EMBL/GenBank/DDBJ whole genome shotgun (WGS) entry which is preliminary data.</text>
</comment>
<dbReference type="InterPro" id="IPR011251">
    <property type="entry name" value="Luciferase-like_dom"/>
</dbReference>
<evidence type="ECO:0000259" key="5">
    <source>
        <dbReference type="Pfam" id="PF00296"/>
    </source>
</evidence>
<evidence type="ECO:0000313" key="6">
    <source>
        <dbReference type="EMBL" id="RDI64963.1"/>
    </source>
</evidence>
<dbReference type="InterPro" id="IPR036661">
    <property type="entry name" value="Luciferase-like_sf"/>
</dbReference>
<dbReference type="Pfam" id="PF00296">
    <property type="entry name" value="Bac_luciferase"/>
    <property type="match status" value="1"/>
</dbReference>
<dbReference type="InterPro" id="IPR050172">
    <property type="entry name" value="SsuD_RutA_monooxygenase"/>
</dbReference>
<keyword evidence="2" id="KW-0288">FMN</keyword>
<reference evidence="6 7" key="1">
    <citation type="submission" date="2018-07" db="EMBL/GenBank/DDBJ databases">
        <title>Genomic Encyclopedia of Type Strains, Phase IV (KMG-IV): sequencing the most valuable type-strain genomes for metagenomic binning, comparative biology and taxonomic classification.</title>
        <authorList>
            <person name="Goeker M."/>
        </authorList>
    </citation>
    <scope>NUCLEOTIDE SEQUENCE [LARGE SCALE GENOMIC DNA]</scope>
    <source>
        <strain evidence="6 7">DSM 44290</strain>
    </source>
</reference>
<dbReference type="PANTHER" id="PTHR42847:SF4">
    <property type="entry name" value="ALKANESULFONATE MONOOXYGENASE-RELATED"/>
    <property type="match status" value="1"/>
</dbReference>
<dbReference type="EMBL" id="QQBC01000007">
    <property type="protein sequence ID" value="RDI64963.1"/>
    <property type="molecule type" value="Genomic_DNA"/>
</dbReference>
<dbReference type="SUPFAM" id="SSF51679">
    <property type="entry name" value="Bacterial luciferase-like"/>
    <property type="match status" value="1"/>
</dbReference>
<accession>A0A370I2L5</accession>
<dbReference type="PANTHER" id="PTHR42847">
    <property type="entry name" value="ALKANESULFONATE MONOOXYGENASE"/>
    <property type="match status" value="1"/>
</dbReference>
<dbReference type="NCBIfam" id="TIGR03621">
    <property type="entry name" value="F420_MSMEG_2516"/>
    <property type="match status" value="1"/>
</dbReference>
<evidence type="ECO:0000313" key="7">
    <source>
        <dbReference type="Proteomes" id="UP000254869"/>
    </source>
</evidence>
<dbReference type="Gene3D" id="3.20.20.30">
    <property type="entry name" value="Luciferase-like domain"/>
    <property type="match status" value="1"/>
</dbReference>
<protein>
    <submittedName>
        <fullName evidence="6">Putative F420-dependent oxidoreductase</fullName>
    </submittedName>
</protein>
<keyword evidence="1" id="KW-0285">Flavoprotein</keyword>
<dbReference type="GO" id="GO:0046306">
    <property type="term" value="P:alkanesulfonate catabolic process"/>
    <property type="evidence" value="ECO:0007669"/>
    <property type="project" value="TreeGrafter"/>
</dbReference>
<name>A0A370I2L5_9NOCA</name>